<dbReference type="Gene3D" id="3.40.50.12780">
    <property type="entry name" value="N-terminal domain of ligase-like"/>
    <property type="match status" value="4"/>
</dbReference>
<feature type="domain" description="Carrier" evidence="8">
    <location>
        <begin position="4417"/>
        <end position="4491"/>
    </location>
</feature>
<dbReference type="FunFam" id="3.30.300.30:FF:000010">
    <property type="entry name" value="Enterobactin synthetase component F"/>
    <property type="match status" value="2"/>
</dbReference>
<protein>
    <submittedName>
        <fullName evidence="9">Non-ribosomal peptide synthase/polyketide synthase</fullName>
    </submittedName>
</protein>
<dbReference type="InterPro" id="IPR009081">
    <property type="entry name" value="PP-bd_ACP"/>
</dbReference>
<dbReference type="Pfam" id="PF00501">
    <property type="entry name" value="AMP-binding"/>
    <property type="match status" value="6"/>
</dbReference>
<dbReference type="GO" id="GO:0043041">
    <property type="term" value="P:amino acid activation for nonribosomal peptide biosynthetic process"/>
    <property type="evidence" value="ECO:0007669"/>
    <property type="project" value="TreeGrafter"/>
</dbReference>
<dbReference type="FunFam" id="3.40.50.980:FF:000001">
    <property type="entry name" value="Non-ribosomal peptide synthetase"/>
    <property type="match status" value="1"/>
</dbReference>
<dbReference type="SUPFAM" id="SSF52777">
    <property type="entry name" value="CoA-dependent acyltransferases"/>
    <property type="match status" value="18"/>
</dbReference>
<dbReference type="EMBL" id="JAJOMB010000004">
    <property type="protein sequence ID" value="MCD5311079.1"/>
    <property type="molecule type" value="Genomic_DNA"/>
</dbReference>
<dbReference type="PANTHER" id="PTHR45527">
    <property type="entry name" value="NONRIBOSOMAL PEPTIDE SYNTHETASE"/>
    <property type="match status" value="1"/>
</dbReference>
<dbReference type="Gene3D" id="3.30.559.30">
    <property type="entry name" value="Nonribosomal peptide synthetase, condensation domain"/>
    <property type="match status" value="9"/>
</dbReference>
<dbReference type="SMART" id="SM00824">
    <property type="entry name" value="PKS_TE"/>
    <property type="match status" value="1"/>
</dbReference>
<reference evidence="9" key="1">
    <citation type="submission" date="2021-11" db="EMBL/GenBank/DDBJ databases">
        <title>Streptomyces corallinus and Kineosporia corallina sp. nov., two new coral-derived marine actinobacteria.</title>
        <authorList>
            <person name="Buangrab K."/>
            <person name="Sutthacheep M."/>
            <person name="Yeemin T."/>
            <person name="Harunari E."/>
            <person name="Igarashi Y."/>
            <person name="Sripreechasak P."/>
            <person name="Kanchanasin P."/>
            <person name="Tanasupawat S."/>
            <person name="Phongsopitanun W."/>
        </authorList>
    </citation>
    <scope>NUCLEOTIDE SEQUENCE</scope>
    <source>
        <strain evidence="9">JCM 31032</strain>
    </source>
</reference>
<comment type="similarity">
    <text evidence="2">Belongs to the ATP-dependent AMP-binding enzyme family.</text>
</comment>
<evidence type="ECO:0000256" key="7">
    <source>
        <dbReference type="SAM" id="MobiDB-lite"/>
    </source>
</evidence>
<evidence type="ECO:0000256" key="1">
    <source>
        <dbReference type="ARBA" id="ARBA00001957"/>
    </source>
</evidence>
<dbReference type="Pfam" id="PF00975">
    <property type="entry name" value="Thioesterase"/>
    <property type="match status" value="1"/>
</dbReference>
<dbReference type="CDD" id="cd05930">
    <property type="entry name" value="A_NRPS"/>
    <property type="match status" value="1"/>
</dbReference>
<dbReference type="SUPFAM" id="SSF47336">
    <property type="entry name" value="ACP-like"/>
    <property type="match status" value="6"/>
</dbReference>
<feature type="domain" description="Carrier" evidence="8">
    <location>
        <begin position="5975"/>
        <end position="6049"/>
    </location>
</feature>
<dbReference type="NCBIfam" id="TIGR01733">
    <property type="entry name" value="AA-adenyl-dom"/>
    <property type="match status" value="6"/>
</dbReference>
<dbReference type="Gene3D" id="1.10.1200.10">
    <property type="entry name" value="ACP-like"/>
    <property type="match status" value="4"/>
</dbReference>
<dbReference type="CDD" id="cd19540">
    <property type="entry name" value="LCL_NRPS-like"/>
    <property type="match status" value="1"/>
</dbReference>
<keyword evidence="5" id="KW-0677">Repeat</keyword>
<dbReference type="GO" id="GO:0017000">
    <property type="term" value="P:antibiotic biosynthetic process"/>
    <property type="evidence" value="ECO:0007669"/>
    <property type="project" value="UniProtKB-KW"/>
</dbReference>
<feature type="region of interest" description="Disordered" evidence="7">
    <location>
        <begin position="4571"/>
        <end position="4670"/>
    </location>
</feature>
<dbReference type="InterPro" id="IPR023213">
    <property type="entry name" value="CAT-like_dom_sf"/>
</dbReference>
<evidence type="ECO:0000259" key="8">
    <source>
        <dbReference type="PROSITE" id="PS50075"/>
    </source>
</evidence>
<dbReference type="CDD" id="cd12117">
    <property type="entry name" value="A_NRPS_Srf_like"/>
    <property type="match status" value="2"/>
</dbReference>
<feature type="domain" description="Carrier" evidence="8">
    <location>
        <begin position="1964"/>
        <end position="2039"/>
    </location>
</feature>
<dbReference type="InterPro" id="IPR020802">
    <property type="entry name" value="TesA-like"/>
</dbReference>
<dbReference type="GO" id="GO:0031177">
    <property type="term" value="F:phosphopantetheine binding"/>
    <property type="evidence" value="ECO:0007669"/>
    <property type="project" value="InterPro"/>
</dbReference>
<dbReference type="GO" id="GO:0005829">
    <property type="term" value="C:cytosol"/>
    <property type="evidence" value="ECO:0007669"/>
    <property type="project" value="TreeGrafter"/>
</dbReference>
<dbReference type="GO" id="GO:0072330">
    <property type="term" value="P:monocarboxylic acid biosynthetic process"/>
    <property type="evidence" value="ECO:0007669"/>
    <property type="project" value="UniProtKB-ARBA"/>
</dbReference>
<dbReference type="Gene3D" id="3.30.300.30">
    <property type="match status" value="6"/>
</dbReference>
<dbReference type="InterPro" id="IPR025110">
    <property type="entry name" value="AMP-bd_C"/>
</dbReference>
<dbReference type="InterPro" id="IPR020845">
    <property type="entry name" value="AMP-binding_CS"/>
</dbReference>
<dbReference type="PANTHER" id="PTHR45527:SF1">
    <property type="entry name" value="FATTY ACID SYNTHASE"/>
    <property type="match status" value="1"/>
</dbReference>
<dbReference type="InterPro" id="IPR036736">
    <property type="entry name" value="ACP-like_sf"/>
</dbReference>
<keyword evidence="6" id="KW-0045">Antibiotic biosynthesis</keyword>
<dbReference type="FunFam" id="3.40.50.12780:FF:000012">
    <property type="entry name" value="Non-ribosomal peptide synthetase"/>
    <property type="match status" value="3"/>
</dbReference>
<dbReference type="RefSeq" id="WP_231440258.1">
    <property type="nucleotide sequence ID" value="NZ_JAJOMB010000004.1"/>
</dbReference>
<dbReference type="SUPFAM" id="SSF53474">
    <property type="entry name" value="alpha/beta-Hydrolases"/>
    <property type="match status" value="1"/>
</dbReference>
<feature type="domain" description="Carrier" evidence="8">
    <location>
        <begin position="2979"/>
        <end position="3053"/>
    </location>
</feature>
<evidence type="ECO:0000256" key="2">
    <source>
        <dbReference type="ARBA" id="ARBA00006432"/>
    </source>
</evidence>
<dbReference type="FunFam" id="1.10.1200.10:FF:000005">
    <property type="entry name" value="Nonribosomal peptide synthetase 1"/>
    <property type="match status" value="4"/>
</dbReference>
<dbReference type="Pfam" id="PF00668">
    <property type="entry name" value="Condensation"/>
    <property type="match status" value="9"/>
</dbReference>
<dbReference type="InterPro" id="IPR029058">
    <property type="entry name" value="AB_hydrolase_fold"/>
</dbReference>
<keyword evidence="4" id="KW-0597">Phosphoprotein</keyword>
<dbReference type="InterPro" id="IPR010071">
    <property type="entry name" value="AA_adenyl_dom"/>
</dbReference>
<keyword evidence="3" id="KW-0596">Phosphopantetheine</keyword>
<keyword evidence="10" id="KW-1185">Reference proteome</keyword>
<evidence type="ECO:0000313" key="10">
    <source>
        <dbReference type="Proteomes" id="UP001138997"/>
    </source>
</evidence>
<dbReference type="PROSITE" id="PS50075">
    <property type="entry name" value="CARRIER"/>
    <property type="match status" value="6"/>
</dbReference>
<dbReference type="Gene3D" id="3.40.50.1820">
    <property type="entry name" value="alpha/beta hydrolase"/>
    <property type="match status" value="2"/>
</dbReference>
<dbReference type="Proteomes" id="UP001138997">
    <property type="component" value="Unassembled WGS sequence"/>
</dbReference>
<dbReference type="CDD" id="cd19543">
    <property type="entry name" value="DCL_NRPS"/>
    <property type="match status" value="3"/>
</dbReference>
<feature type="domain" description="Carrier" evidence="8">
    <location>
        <begin position="956"/>
        <end position="1030"/>
    </location>
</feature>
<comment type="caution">
    <text evidence="9">The sequence shown here is derived from an EMBL/GenBank/DDBJ whole genome shotgun (WGS) entry which is preliminary data.</text>
</comment>
<dbReference type="InterPro" id="IPR000873">
    <property type="entry name" value="AMP-dep_synth/lig_dom"/>
</dbReference>
<evidence type="ECO:0000256" key="3">
    <source>
        <dbReference type="ARBA" id="ARBA00022450"/>
    </source>
</evidence>
<evidence type="ECO:0000313" key="9">
    <source>
        <dbReference type="EMBL" id="MCD5311079.1"/>
    </source>
</evidence>
<feature type="domain" description="Carrier" evidence="8">
    <location>
        <begin position="7396"/>
        <end position="7471"/>
    </location>
</feature>
<accession>A0A9X1SSY0</accession>
<proteinExistence type="inferred from homology"/>
<dbReference type="InterPro" id="IPR006162">
    <property type="entry name" value="Ppantetheine_attach_site"/>
</dbReference>
<dbReference type="FunFam" id="2.30.38.10:FF:000001">
    <property type="entry name" value="Non-ribosomal peptide synthetase PvdI"/>
    <property type="match status" value="3"/>
</dbReference>
<dbReference type="Gene3D" id="3.40.50.980">
    <property type="match status" value="4"/>
</dbReference>
<comment type="cofactor">
    <cofactor evidence="1">
        <name>pantetheine 4'-phosphate</name>
        <dbReference type="ChEBI" id="CHEBI:47942"/>
    </cofactor>
</comment>
<evidence type="ECO:0000256" key="6">
    <source>
        <dbReference type="ARBA" id="ARBA00023194"/>
    </source>
</evidence>
<dbReference type="GO" id="GO:0003824">
    <property type="term" value="F:catalytic activity"/>
    <property type="evidence" value="ECO:0007669"/>
    <property type="project" value="InterPro"/>
</dbReference>
<dbReference type="GO" id="GO:0008610">
    <property type="term" value="P:lipid biosynthetic process"/>
    <property type="evidence" value="ECO:0007669"/>
    <property type="project" value="UniProtKB-ARBA"/>
</dbReference>
<dbReference type="GO" id="GO:0044550">
    <property type="term" value="P:secondary metabolite biosynthetic process"/>
    <property type="evidence" value="ECO:0007669"/>
    <property type="project" value="UniProtKB-ARBA"/>
</dbReference>
<dbReference type="InterPro" id="IPR010060">
    <property type="entry name" value="NRPS_synth"/>
</dbReference>
<dbReference type="SUPFAM" id="SSF56801">
    <property type="entry name" value="Acetyl-CoA synthetase-like"/>
    <property type="match status" value="6"/>
</dbReference>
<dbReference type="NCBIfam" id="TIGR01720">
    <property type="entry name" value="NRPS-para261"/>
    <property type="match status" value="2"/>
</dbReference>
<dbReference type="NCBIfam" id="NF003417">
    <property type="entry name" value="PRK04813.1"/>
    <property type="match status" value="6"/>
</dbReference>
<dbReference type="NCBIfam" id="NF004282">
    <property type="entry name" value="PRK05691.1"/>
    <property type="match status" value="12"/>
</dbReference>
<dbReference type="InterPro" id="IPR020806">
    <property type="entry name" value="PKS_PP-bd"/>
</dbReference>
<evidence type="ECO:0000256" key="5">
    <source>
        <dbReference type="ARBA" id="ARBA00022737"/>
    </source>
</evidence>
<dbReference type="InterPro" id="IPR045851">
    <property type="entry name" value="AMP-bd_C_sf"/>
</dbReference>
<dbReference type="Gene3D" id="2.30.38.10">
    <property type="entry name" value="Luciferase, Domain 3"/>
    <property type="match status" value="2"/>
</dbReference>
<dbReference type="PROSITE" id="PS00455">
    <property type="entry name" value="AMP_BINDING"/>
    <property type="match status" value="6"/>
</dbReference>
<dbReference type="InterPro" id="IPR001031">
    <property type="entry name" value="Thioesterase"/>
</dbReference>
<dbReference type="CDD" id="cd17646">
    <property type="entry name" value="A_NRPS_AB3403-like"/>
    <property type="match status" value="3"/>
</dbReference>
<organism evidence="9 10">
    <name type="scientific">Kineosporia babensis</name>
    <dbReference type="NCBI Taxonomy" id="499548"/>
    <lineage>
        <taxon>Bacteria</taxon>
        <taxon>Bacillati</taxon>
        <taxon>Actinomycetota</taxon>
        <taxon>Actinomycetes</taxon>
        <taxon>Kineosporiales</taxon>
        <taxon>Kineosporiaceae</taxon>
        <taxon>Kineosporia</taxon>
    </lineage>
</organism>
<feature type="region of interest" description="Disordered" evidence="7">
    <location>
        <begin position="5955"/>
        <end position="5975"/>
    </location>
</feature>
<dbReference type="InterPro" id="IPR001242">
    <property type="entry name" value="Condensation_dom"/>
</dbReference>
<dbReference type="SMART" id="SM00823">
    <property type="entry name" value="PKS_PP"/>
    <property type="match status" value="6"/>
</dbReference>
<dbReference type="InterPro" id="IPR042099">
    <property type="entry name" value="ANL_N_sf"/>
</dbReference>
<dbReference type="PROSITE" id="PS00012">
    <property type="entry name" value="PHOSPHOPANTETHEINE"/>
    <property type="match status" value="6"/>
</dbReference>
<gene>
    <name evidence="9" type="ORF">LR394_09240</name>
</gene>
<dbReference type="Pfam" id="PF00550">
    <property type="entry name" value="PP-binding"/>
    <property type="match status" value="6"/>
</dbReference>
<feature type="compositionally biased region" description="Gly residues" evidence="7">
    <location>
        <begin position="4585"/>
        <end position="4626"/>
    </location>
</feature>
<dbReference type="Pfam" id="PF13193">
    <property type="entry name" value="AMP-binding_C"/>
    <property type="match status" value="6"/>
</dbReference>
<dbReference type="Gene3D" id="3.30.559.10">
    <property type="entry name" value="Chloramphenicol acetyltransferase-like domain"/>
    <property type="match status" value="9"/>
</dbReference>
<name>A0A9X1SSY0_9ACTN</name>
<feature type="compositionally biased region" description="Low complexity" evidence="7">
    <location>
        <begin position="4627"/>
        <end position="4636"/>
    </location>
</feature>
<sequence>MPENRALSDSASLPLTSAQAGMWFSQQLDDDRAHVIALYIDVVGALDADRLERAMRQAIGEVDAVQARVGHEGERLRQWIEEPAGWQLPQLDLRTAADPEAEAAAWMRADLNRPRSLDDRPYHTTALLRIADDRRWLYLSIHHVVLDALGAAMMVGRIAALYEALAEGKDVGAGAPGRLADVVAEDAAYRASADFVADRDYWTRQLAECPAPVALAGTVTRATHPPLRRMESLDLVIEAGLKKAARAARGSWPATFAAVTAAYLHRLTGERDIVLGFPVAARVDPAARTIPAMTANVVPLRVRIPEGSSFADLVGETVGAMKEAVRHQRYRLDDIIRDLGLDPAKGHLHGPICNIMPFDYDVRFAGASAAMHNLSNGWVADLVINCYGGRPGRKEPLRVGFVANSGLYTDEQLDAHRDRFLAFLNALATDESLHQVPLSEVEVLAPGEREQVLSTWNDTAADLAQDTVPALVEAQARTTPQAVAVEYGDEQLTYAEFSRKVAALASLLRSSGVQAEDRVAVAMPRSAHLLVAVHAVLRAAAVYVPVDTEQPADRVAQLLEQAAPTLVLTMSGTGIDGLRIDQPLPIAEFELEPVPAQQAAYLIHTSGSTGKPKGVVVEHRAIANRIAGMQRDFGLDSTDRILHKTPIGFDVSVWELLWPLTVGATVVVAEPGGHRDPAYLAELISVRAITTTHFVPSMLRVFLDEPTVTRGALRRVICSGEALPGDVAQRFQRTIGVPLFNLYGPTEAAIDVTQWRFDPSTDGPVPIGRPVANVQTYVLDAALNPVPPGLTGELYLAGAQLARGYRDAPTSTAERFVANPHGPAGSRMYRTGDLARWRSDGALEYLGRTDDQVKIRGVRIELGEVQAVLAAQPGVRAVAVTVREDQPGRKYLAAYAVLDDAAAVEELRAAAEKSLPEAMVPAAFVTVDALPTTRNGKLDRAALPAPDFAATSTARPPRTETERVLCSLFADLLGVPSVGIDDSFFAVGGDSVLAMRLVAAAHRQGLALTVRDVFAHPTVAELGELARPVAGFAAAVELPALADDEIARIEHRFGRVDEILPLTPVQEGILVESLRGEGRYVVQARVELRGPVNENRLRQAWRALLKRHEALRAVFVPDTAQGPVQAILAEVPDAWQEYEGGDLDRIAADQLAAGFDVRRAPLIRAALVKISAQQQVLVVAFHHLLFDGWSQPLLLAELLALYDDAASVSQPAPSLRTHLQWLAGQDRASAVTAWREALAGAEPTLTAAAEGAGASVERELPAAVTTRLAAQARQHGLTMNTVLQGAWAVLLGAMLGRDDVVFDAPSAGRPAEVAGAEQMVGLFLTTAPVRVRMRAGEPFVRTLERLQSEQAELAGHQHLGPAEIVLQSGYPVLADTAVVFLNLPVRPEEVAAAADGVRPGTISGSVTTHYALRLAVTPGERLRLELGYHTGGLTADAAQRVLDRLAAVLAECADGLDRVVARHGVLAPGEREQVLGAWAGPVLEVPRLSLPALIGQRAAECADVPAVVFGDEVLTYAELDAQASLLARRLAARGAGPEVRIAVSMPRSAALVTALLAVLKTGAAYVPVDPGYPAERVQAMLEDAQPLLVLEDAALDGPEVDLDPDLHPDHPAYVIFTSGSTGRPKGVVVPHRGVTDYLAHLCGPAGLRAGDVVLNLASISFDPSVRDLLGTLAAGGTVVMVGPDEARDPVALVRAMHRHQVTVLLSAVPSMLAALGDAAERTSDSPALRLVMTCGEALTRGHLASIQALGGPRVLNQYGPTEATMTATYFPVDDYPGTALPIGRPRLNTSARVLDHRLRPAPLGVTGELYLAGPGITRGYAGRPGATAERFVADPYGPAGARMYRTGDLAALDEAGLLHYRGRADNQVKVRGQRIEPREVELVLTARPEVSAAAVAAHGDRLIAYVVGQTIDAAALREAVAEQLPAVFVPSAVMVLDALPLTPNGKINRQALPEPALEGLAGRDPQTPTEARVCAIFADLLGVPTMDPDASFFDVGGHSLLATRLVGRIRAELGIEVPIAEVFTHPTPAALSARLDQNTAPATVSLTRYATLPEPLALSAPQRRFWVLDQLAPDEESAAAYHIPLAVRLRGPIDIEALRSALQDVAQRHEVLRTTYPEHDGTPYQRLSALPRLTRDRQAGRFDLSSDSPLRAELLTEGPDEHVLSLTLHHIAADGWSLRPLAADLAHAYAQRRAGLAPTWAPLPVRYADYALWHAEHLATGDELGYWRKRLQNLPDEVTLPADRPRPDSSSTAGTVHLDLPAWLQDELGRTARRHGATVFMTLHTALAALLTRLGAGTDIPIGTVSAGRTDPALENLVGCFLNTLVLRTSTAGDPTLGDLLDRIRSSDLEAYAHQHLPFDRLVDELGVTRSLNRTPLFQILLAGQPELTADEVTLDGLETELLPTSVPGARFDLSLNALERRSADGGAEGIQVRAQYRADMFDESTVRRFLDSWVLLLTALVREPEVRLHAVELLAEDERRAVVGEFNSARVDFETPLIPHAFARQAASTPAAVALVEGPDSWTYRELAARVADLAEALRGRGVGAEDRVAIVLPRSADLVAAVLAVLMTGAAYVPVDPDYPQDRIDLLLSDAAPTFTIDPDFVAGVVSGGRDLDVPAIEPEQAAYVLFTSGSTGRPKGVVVPHAALALRIAGMQRDYALDASDRILHKTPTGFDVSVWELFWPLTTGAAIVLARPGGHREPDYLADLIRTAGVTTVHFVPSMLRAFIEEPSAAGCTGLRRVFCGGESLSGDLAQQVSSTLPAMLHHLYGPTEATIDVTQEPDVRDAGDLVPIGKPVAGTQVYVLDAALRPVGVGVTGELYLAGSQLARGYFGAAGLTADRFVACPFGAPGARMYRTGDLVRWGSDGRLEFRGRTDQQIKVHGVRIEPAEIEAAMLALPGISRALVLAHTTGEGARHLVAYVVGPAHGVRERLAEDLPAHLVPTTVISVPQMPLTANGKVDRKALPEPSFADRPTGGRAVQGAVEEQLAGLFAETLGLERVGADEGFFALGGDSIMAIQLAGRARRAGLTIGPRDIFDHQTVASLASIVGQDVAVVEPLDDGVGPVALTPIVHRLRERPGAVEGFYQSVTLDVPSGLDRSAVTAAVQALLDRHDALRLKLTRSAGGLLWALEVTAAGSVRAEDCVFEENSDTAGLEQALARLDPSAGRMLQVALLPDRMLVVAHHLSVDGVSWRILLPDLREAYQAALQGQRAQLAPVATSLRTWSHQLGEHAQDPALLEELTWWAEELGAPGARIGSRALDPSIDVVSTARSVTVDLPHVSDPDDTLLGTLAVALHHWRGGAALIDREIHGRSVDGPGDLSRTVGWFTAVHPLRLPATGDAVEAVRQVREHRAQVPGDGTGFGLLRYVNPQTTALLAALPKAEIAMNYLGKVTAGGGLDGWTVQGTGAGTSPQAALPYVVNITALAVDERLTATLTFAGQILTEDEVGELAGLWVAALRGVAEEQKAPGLDGESVARIEARYPGFAEALPLSRLQEGLLFHALHETSDPYTPQLLVDLDGPVDGARLRSAFDQVLERHATLRVAVPHDLVDRPVQVVLPGLGVGWQELDLRATPGQAEELARAEDFVLQDRARGFDLTQPPLIRVTLLRLADQRYRMVITHHHILLDGWSMALLARELLTVWSGATPAAPVPYRHHLAWLEKQDREAAVAAWAERLHGVDGPTLLAGPGASAAAGEPSMHEQAVPAGLGRRLIAWARGNGLTVNTVLQGAWALVLARLTGRGDVTFGAAVSGRPADLTGAEDMIGLFINTVPVRVPVPEHVVPVDLLKDLQQAQSALLPHHHLGLSDVHRAAGQSELFDTLLVFQNYPVAADLPSPQPGVAVTGVTFREATHYPLALIASDRGGDLTLRFAHDPAALTSARVQEIADLLVRVLAAVVENRPVEALTPAEADLVLLASTGEDSGRTPAGITETFAQQVLQRGDEVALRGDFGTLTYADLDARGNELAHRLAALGVRPGDRVGVRVPRSVEYVVALLAVLKAGAAYVPVDERLPDSRARLMLEGTAALVTDTPENSLHATIVTVGAFSGAAEPPAPHAHPDDLAYVMFTSGSTGVPKGVEVTQSGVVAICTQRRWGIADDDVERVLLQSGPGGDPATFEVWAPLLTGGEIVIAPPGEPGAALVRHAVGKHGATTALFTAGLFRVLAEEDPDCLNGLRMVLTGGDIVSAAAVRRALTHVPHLAVADAYGPTEATVFVTYYEMTTPDDVPDVVPIGSPVPDARVHVLGRDLRPVPPGVRGELYLAGPQLARGYTTATVTAERFVPDPYGPPGSRMYRTGDHARWTGEGLLEFLGRTDDQVKIRGHRIELAEVEALLTAREEVADAVVVAREQRLVGYVVPSEATAFDPEQLRTQLLASIPTHLVPSVLMALPVLPLTPLGKVDRRALPAPAAVTTSAGRAPRTPREEQLCELFAHVLGVEQVAPEDGFFALGGDSIMSIQLVSRARRAGLTFTTRDVFRYPTVAELAVVCEELTGDEAASPEDGVGFAPFTPVMKDLTARGVLTDRFHQSVLLAVPAGLGEEPLRAAVQAVVERHDALRLRLDRAGQRLEIRAAGSTWATEDQKREPAGGGQNSEPAGGGKSSELAGGGKSSEPAGGGKSSEPAGGGQSGELAGEGQSGEPAREGQNGEPVGKGQSGEPAGPEQPTQARPVQPGQLLLRRVPVSPSTLDQALAAEGEAAAAALDPENGDVLRVIWFDAGTEPGRLLLLVHHLAVDGVSWRILVPDLYEAWQAATEGRAIELAPVATSLRGWNRHLAELADSPQVAGEVEYWQALGTGPAQAPRGPAVRHRLDIPAGDLLDRIPARFHTGVDDLLLGALAVALNREALVELETHGRAELPGTDLTSTMGWFTATHPVRLPLTTGHGPAAAVKLVKESRSAVPGDGLGYGLLRHLKGVELPIPEISFNYLGRATAAGSAGAWHMVPNPHAPGMGADVPLTHVLALGVIVTGETLTANWTADQSHYTESELREIADRWAEALHQLQRTDEGGHTPSDFPLVTTTQEDVERLEAAYPQIEDVWPLAPLQDGLLFHALYDEQSADVYTSQVELRLDGPLNPAALKQAWEMLLRRHPSLRAGFAHQETDQPVQVVLGHPVLPWRETTLPEATQEQIDQLAATEQAEKFDLSRPPLLRLLLIAAGPQRHHLIFTHHHILLDGWSIGLLARELFELYAGRALPAPAPYRDHLARLAERDRQAAREAWQEELSTLDEPTLLAPGAPPAKEAGTVVTAVPADITDQLKDLARSTGLTMNTLMQGALAVVLARMTGRDDVTFGATVSGRPEDVPGSESMIGLFINTVPVRVQLDEPADALDILTRLQHRQSELSAHHHLGPGEITRLSGHPELFDTLLVFENYPIEALPSTAEGPTLGHAVIRDATHYPLAVAVIPTAGSYEFRLRHNPRALTEARVTSLGERLVHTLKELAADPRRPFTAIDALPAPEKHRILTEWNSGTSPRTDASVTDLFARQVTQQPQAVAVRWDGGRLTYQELDRRANALAQRLNRAGVKRGDFVALALDRSAHVVVAELAVLKAGAAYVPVEDRLPDARVQVQLAQAQVRVALVDERHAPGASARLGTEHTLLMDDATADEAPLVPSVPDDAAYVMFTSGSTGVPKGVLISHRGVVSLATDQRYPRGNDERVLLHAPYGFDPSTYEVWRPLLLGGQIVIAPPGDLDVATISRLVSDHGLTEILLTAGLFRVVAEEDPACLNGVREVLTGGDVVPAAAVRRVLTHCPGTRVSDIYGPTEITLFATQYPMDEASAVPANVPIGRGRDGMRAYVLDHRLRPTPPGVSGDLYIAGDALARGYLQAPGITAERFSADPYALTPGERMYRTGDLARWSDEGAIEFLGRADHQVKIRGFRIELDEVGSAIAACDGIVDAAVEAKQTATGAKHLVGYVVTEPGHVLDEAAVLNQLAAELPDYMVPGRLVELAVMPVTSNGKLDRRALPDPEPASATGAGGEARTAGEKLLCDLYADVLGVERVGPDDGFFALGGDSIMSIQLVSRARRAGLRFAPKDVFHHQTPAALATVVQEEPNGAPHDDGTGELYPTPVMADLRRRGRLTNDLHQSLLLEVGPDLGEQALIGAVQTVLDHHDALRLSWAGELPVISAPGSVRAEDCVRRVAGDFRQDDAEAAVAQLDPAEGRLLQVVWFDAGQLLIVVHHLAIDGVSWRILVPDLYEAWQGNRSLLATTSLRRWTALLHERAQAADELAFWSDLLGERAAEQRTIDASGSGSVTVSLDARSTEHLLTSVAAGPDELLLGALAVAFRGWDEVGALVDRESHGRHTDDFDDVDLTRTVGWFTSIHPVRLPVGETDPVQAVRLVKDHLRTIPGHGLGYGLLRQAHPQAAGLPSARASFNYLGRVRAEQNIGSWKRLPSPVVPSQHQEPGYPLSINAVTAEDGRLTATWTWDRRFLTHDEVQQAATRWLTTLEALATQPQGGRTPSDFPLVELTPADVEALEQRYPDLEDVLPLGPLQEGLLFHARDDRSTTDVYTSGLSLELTGPLDEHVLREAWNTLLQRHPSLRSGFIDTEAGTPVQVVLRKPELAWRTADLRGEANAEQQLEALTGQERAARFDPAEPPLLRLLLARLADDRHRLVVTPHHILVDGWSMPVLVRELLALHTGRTLPAAVPYREHLTWLARQDRRAAQQAWAANLDGVDGPTLLASSTGTAQEQEYLAADVPAQTSERLRQVARTAGVTVNTVLQLAWALVLGRRTGRSDVVFGATVSGRPAEVPGVESIVGLFINTIPVRVTLDPTASLNQVLASLQRAQVALSEYHHLGLTELLRAAGHPELFDTLLVFENYPLDPATASAGGDLQISGVQGREGTHYPVSLIVLPRQQISLRLGYRPDVVGAALASSLTCELLSVLNRLATDPDQPVACVDPLAADERDRALAAAIGAHAAVPEMSLAHQVAQQAARTPEALAIVDGNQRLTYAEFERRVGDLAAQLRELGAGPEQRVAVQLRRGAGLLIAVHAVLRAGAVYVPIDPDQPAERIAGLLAEADPVHVITSLPESTGRELKPEPVHQQQAAYLIFTSGSTGRPKGVVVPHHAISSRIAGMQQEFGLDTGDRVLHKTPISFDVSVWELLWPLTTGAAIVIARPDGHLQPDYLAALIQAEQVSTVHFVPSMLAVFLNEPAAGQITSLRRVICSGEALGPEVAARLDRTLNVPLYNLYGPTEAAIDVSHWRHVPGETVVPIGRPVPNTATYLLDGALRPVPDGVPGEVYLAGDQLSRGYPAQPALTSARFVADPFGAPGARMYRTGDQARRRPDGALEYLGRADDQVKVRGVRIELGEIEGVLLRHPAVEQASVLVINSTLTAYLVLNRPAADLRQYCRTLLPEVMVPAALVELDEMPLTRNGKLDRAALPTPETETTHGRAAATPQEQAWCDLFAEVLELGPVGADQSFFDLGGHSLLALRLIARARTVLGAEIGIRALFEHSTPAALAQLTSLDAVGDPLVPLLPLRVEGERPPLFCVHPHTGVGWPYAGLLPVLPDRPLYALQARGLREIDRIPASISEMARDYVTQLREVQPSGPYHLLGWSFGGLVAHEMAVQLRESGSQVELLAIVDAFPPGSVDERALYGDAEMPEQLRAWISGQNVPWRAVLGHHTELMKAFRPSVFDGSALLFTADRGRGDEGPGIEHWRPYVSGPLVRHRLDTTHHNVTEPAALARIGAEISRNTMEETQ</sequence>
<dbReference type="FunFam" id="1.10.1200.10:FF:000016">
    <property type="entry name" value="Non-ribosomal peptide synthase"/>
    <property type="match status" value="1"/>
</dbReference>
<evidence type="ECO:0000256" key="4">
    <source>
        <dbReference type="ARBA" id="ARBA00022553"/>
    </source>
</evidence>